<feature type="compositionally biased region" description="Basic and acidic residues" evidence="1">
    <location>
        <begin position="67"/>
        <end position="86"/>
    </location>
</feature>
<organism evidence="2 3">
    <name type="scientific">Fusarium proliferatum (strain ET1)</name>
    <name type="common">Orchid endophyte fungus</name>
    <dbReference type="NCBI Taxonomy" id="1227346"/>
    <lineage>
        <taxon>Eukaryota</taxon>
        <taxon>Fungi</taxon>
        <taxon>Dikarya</taxon>
        <taxon>Ascomycota</taxon>
        <taxon>Pezizomycotina</taxon>
        <taxon>Sordariomycetes</taxon>
        <taxon>Hypocreomycetidae</taxon>
        <taxon>Hypocreales</taxon>
        <taxon>Nectriaceae</taxon>
        <taxon>Fusarium</taxon>
        <taxon>Fusarium fujikuroi species complex</taxon>
    </lineage>
</organism>
<name>A0A1L7V8Q8_FUSPR</name>
<comment type="caution">
    <text evidence="2">The sequence shown here is derived from an EMBL/GenBank/DDBJ whole genome shotgun (WGS) entry which is preliminary data.</text>
</comment>
<accession>A0A1L7V8Q8</accession>
<keyword evidence="3" id="KW-1185">Reference proteome</keyword>
<dbReference type="VEuPathDB" id="FungiDB:FPRO_02581"/>
<dbReference type="EMBL" id="FJOF01000002">
    <property type="protein sequence ID" value="CZR37159.1"/>
    <property type="molecule type" value="Genomic_DNA"/>
</dbReference>
<gene>
    <name evidence="2" type="ORF">FPRO_02581</name>
</gene>
<protein>
    <submittedName>
        <fullName evidence="2">Uncharacterized protein</fullName>
    </submittedName>
</protein>
<proteinExistence type="predicted"/>
<sequence length="108" mass="11764">MLMIHKFRDSTRGLNVLLTGLGALFIIYVPMCPGSAESARPTNEKSSRSLKSCSGSRGGTSSFDVGRLSDSEGLEEKERQINGDALPERRLVPVQLVTVKRGRTQKDA</sequence>
<reference evidence="3" key="1">
    <citation type="journal article" date="2016" name="Genome Biol. Evol.">
        <title>Comparative 'omics' of the Fusarium fujikuroi species complex highlights differences in genetic potential and metabolite synthesis.</title>
        <authorList>
            <person name="Niehaus E.-M."/>
            <person name="Muensterkoetter M."/>
            <person name="Proctor R.H."/>
            <person name="Brown D.W."/>
            <person name="Sharon A."/>
            <person name="Idan Y."/>
            <person name="Oren-Young L."/>
            <person name="Sieber C.M."/>
            <person name="Novak O."/>
            <person name="Pencik A."/>
            <person name="Tarkowska D."/>
            <person name="Hromadova K."/>
            <person name="Freeman S."/>
            <person name="Maymon M."/>
            <person name="Elazar M."/>
            <person name="Youssef S.A."/>
            <person name="El-Shabrawy E.S.M."/>
            <person name="Shalaby A.B.A."/>
            <person name="Houterman P."/>
            <person name="Brock N.L."/>
            <person name="Burkhardt I."/>
            <person name="Tsavkelova E.A."/>
            <person name="Dickschat J.S."/>
            <person name="Galuszka P."/>
            <person name="Gueldener U."/>
            <person name="Tudzynski B."/>
        </authorList>
    </citation>
    <scope>NUCLEOTIDE SEQUENCE [LARGE SCALE GENOMIC DNA]</scope>
    <source>
        <strain evidence="3">ET1</strain>
    </source>
</reference>
<evidence type="ECO:0000313" key="2">
    <source>
        <dbReference type="EMBL" id="CZR37159.1"/>
    </source>
</evidence>
<dbReference type="Proteomes" id="UP000183971">
    <property type="component" value="Unassembled WGS sequence"/>
</dbReference>
<dbReference type="RefSeq" id="XP_031077752.1">
    <property type="nucleotide sequence ID" value="XM_031227302.1"/>
</dbReference>
<feature type="region of interest" description="Disordered" evidence="1">
    <location>
        <begin position="36"/>
        <end position="86"/>
    </location>
</feature>
<evidence type="ECO:0000256" key="1">
    <source>
        <dbReference type="SAM" id="MobiDB-lite"/>
    </source>
</evidence>
<dbReference type="GeneID" id="42047466"/>
<evidence type="ECO:0000313" key="3">
    <source>
        <dbReference type="Proteomes" id="UP000183971"/>
    </source>
</evidence>
<dbReference type="AlphaFoldDB" id="A0A1L7V8Q8"/>